<comment type="similarity">
    <text evidence="1">Belongs to the nuclear import and ribosome assembly adapter family.</text>
</comment>
<evidence type="ECO:0000313" key="5">
    <source>
        <dbReference type="Proteomes" id="UP000245383"/>
    </source>
</evidence>
<dbReference type="InterPro" id="IPR016024">
    <property type="entry name" value="ARM-type_fold"/>
</dbReference>
<dbReference type="EMBL" id="MBFR01000458">
    <property type="protein sequence ID" value="PVU87696.1"/>
    <property type="molecule type" value="Genomic_DNA"/>
</dbReference>
<dbReference type="InterPro" id="IPR057990">
    <property type="entry name" value="TPR_SYO1"/>
</dbReference>
<feature type="region of interest" description="Disordered" evidence="2">
    <location>
        <begin position="445"/>
        <end position="514"/>
    </location>
</feature>
<feature type="compositionally biased region" description="Acidic residues" evidence="2">
    <location>
        <begin position="465"/>
        <end position="488"/>
    </location>
</feature>
<dbReference type="PANTHER" id="PTHR13347">
    <property type="entry name" value="HEAT REPEAT-CONTAINING PROTEIN 3"/>
    <property type="match status" value="1"/>
</dbReference>
<gene>
    <name evidence="4" type="ORF">BB561_006213</name>
</gene>
<dbReference type="GO" id="GO:0051082">
    <property type="term" value="F:unfolded protein binding"/>
    <property type="evidence" value="ECO:0007669"/>
    <property type="project" value="TreeGrafter"/>
</dbReference>
<keyword evidence="5" id="KW-1185">Reference proteome</keyword>
<feature type="region of interest" description="Disordered" evidence="2">
    <location>
        <begin position="371"/>
        <end position="397"/>
    </location>
</feature>
<dbReference type="InterPro" id="IPR011989">
    <property type="entry name" value="ARM-like"/>
</dbReference>
<sequence length="872" mass="96916">MTSNKLSSKKIRFSANSSLGVPVNSRLLALLNSSAAPTESAQLSNSALTETIPPILKKLETQDLNERVWAIASVGQLLSSTPSTIKLLLKYDAINLLLKAFLDNSPEAVQEATGIIGNLINHQAFTVSNTDFAKKDSMFSFASIFDSLYANIAYILNKFEPLLKQTVEQNAQADKNNVSQLNLTEQKYIFTIYENIFFIIQSICEQSKLGIGYTNNLNLLPTIKFILSNISYLPISLIMATAQSFYTISEFNPSLETALLKDPALEMVNALLLILGNENLTWYDSVSRKITTPDQKTTKNILFTRILTGATLSNLQKSRFFITDPNSNSRKWDDILVNHILLDSIASFINIDLTELAQSAISIHNQLSLTRKPSPESNTLNQNSTHNGDQSQSPDKDFNGLVSLHYSNLEVIMRDSAKIQLSLELAANIFAQEDFIFSDLGPVSSSSKTQPLKNKSGSVGNDEVLTSEDEWMDQNSDDDDDLVMDDGIIDNTGSNSKEDDDFSDNDIESPDIEDQDTIEDDVEMLKTLGNESSFSVSLWNEAEPVIQVFLNKVVPTLLKLIVPPTILSDFIKTHTVQLETEEPQKIQELTDLEMLGAVNSAILVINTTAFACFNNFLTAIEQQLVSLAKQKSSLEGKDSALVDKLAPWAYEILQSISTCYTQLHSINNTDFTRVFANEEIKARAKQFQQTILLDWSDVLERGISCLWTIARATPEKVPLDGGNTISGLFLVCNLPNIPISLRTATVGLLGQISQMKPGHIENNQKIGTFMINLVLTSLESLLAQPNTNPNTLLPAIQALDDMFDTYSDNSFDYDAPVFVALDFLSSLKKILLTLKTMTKSIDKRKYKRMRSQADLVVTNLSAFIKYKQTERK</sequence>
<dbReference type="Proteomes" id="UP000245383">
    <property type="component" value="Unassembled WGS sequence"/>
</dbReference>
<dbReference type="Pfam" id="PF25567">
    <property type="entry name" value="TPR_SYO1"/>
    <property type="match status" value="1"/>
</dbReference>
<proteinExistence type="inferred from homology"/>
<evidence type="ECO:0000256" key="2">
    <source>
        <dbReference type="SAM" id="MobiDB-lite"/>
    </source>
</evidence>
<feature type="domain" description="SYO1-like TPR repeats" evidence="3">
    <location>
        <begin position="598"/>
        <end position="870"/>
    </location>
</feature>
<organism evidence="4 5">
    <name type="scientific">Smittium simulii</name>
    <dbReference type="NCBI Taxonomy" id="133385"/>
    <lineage>
        <taxon>Eukaryota</taxon>
        <taxon>Fungi</taxon>
        <taxon>Fungi incertae sedis</taxon>
        <taxon>Zoopagomycota</taxon>
        <taxon>Kickxellomycotina</taxon>
        <taxon>Harpellomycetes</taxon>
        <taxon>Harpellales</taxon>
        <taxon>Legeriomycetaceae</taxon>
        <taxon>Smittium</taxon>
    </lineage>
</organism>
<dbReference type="STRING" id="133385.A0A2T9Y5S8"/>
<evidence type="ECO:0000313" key="4">
    <source>
        <dbReference type="EMBL" id="PVU87696.1"/>
    </source>
</evidence>
<name>A0A2T9Y5S8_9FUNG</name>
<evidence type="ECO:0000259" key="3">
    <source>
        <dbReference type="Pfam" id="PF25567"/>
    </source>
</evidence>
<dbReference type="AlphaFoldDB" id="A0A2T9Y5S8"/>
<evidence type="ECO:0000256" key="1">
    <source>
        <dbReference type="ARBA" id="ARBA00049983"/>
    </source>
</evidence>
<dbReference type="GO" id="GO:0042273">
    <property type="term" value="P:ribosomal large subunit biogenesis"/>
    <property type="evidence" value="ECO:0007669"/>
    <property type="project" value="TreeGrafter"/>
</dbReference>
<feature type="compositionally biased region" description="Polar residues" evidence="2">
    <location>
        <begin position="445"/>
        <end position="459"/>
    </location>
</feature>
<dbReference type="SUPFAM" id="SSF48371">
    <property type="entry name" value="ARM repeat"/>
    <property type="match status" value="1"/>
</dbReference>
<dbReference type="InterPro" id="IPR052616">
    <property type="entry name" value="SYO1-like"/>
</dbReference>
<dbReference type="OrthoDB" id="288703at2759"/>
<feature type="compositionally biased region" description="Acidic residues" evidence="2">
    <location>
        <begin position="498"/>
        <end position="514"/>
    </location>
</feature>
<accession>A0A2T9Y5S8</accession>
<feature type="compositionally biased region" description="Polar residues" evidence="2">
    <location>
        <begin position="371"/>
        <end position="393"/>
    </location>
</feature>
<dbReference type="GO" id="GO:0006606">
    <property type="term" value="P:protein import into nucleus"/>
    <property type="evidence" value="ECO:0007669"/>
    <property type="project" value="TreeGrafter"/>
</dbReference>
<dbReference type="Gene3D" id="1.25.10.10">
    <property type="entry name" value="Leucine-rich Repeat Variant"/>
    <property type="match status" value="2"/>
</dbReference>
<dbReference type="PANTHER" id="PTHR13347:SF1">
    <property type="entry name" value="HEAT REPEAT-CONTAINING PROTEIN 3"/>
    <property type="match status" value="1"/>
</dbReference>
<protein>
    <recommendedName>
        <fullName evidence="3">SYO1-like TPR repeats domain-containing protein</fullName>
    </recommendedName>
</protein>
<comment type="caution">
    <text evidence="4">The sequence shown here is derived from an EMBL/GenBank/DDBJ whole genome shotgun (WGS) entry which is preliminary data.</text>
</comment>
<reference evidence="4 5" key="1">
    <citation type="journal article" date="2018" name="MBio">
        <title>Comparative Genomics Reveals the Core Gene Toolbox for the Fungus-Insect Symbiosis.</title>
        <authorList>
            <person name="Wang Y."/>
            <person name="Stata M."/>
            <person name="Wang W."/>
            <person name="Stajich J.E."/>
            <person name="White M.M."/>
            <person name="Moncalvo J.M."/>
        </authorList>
    </citation>
    <scope>NUCLEOTIDE SEQUENCE [LARGE SCALE GENOMIC DNA]</scope>
    <source>
        <strain evidence="4 5">SWE-8-4</strain>
    </source>
</reference>